<proteinExistence type="predicted"/>
<name>A0AAI9TP45_PENTH</name>
<comment type="caution">
    <text evidence="1">The sequence shown here is derived from an EMBL/GenBank/DDBJ whole genome shotgun (WGS) entry which is preliminary data.</text>
</comment>
<reference evidence="1" key="1">
    <citation type="submission" date="2015-06" db="EMBL/GenBank/DDBJ databases">
        <authorList>
            <person name="Nguyen H."/>
        </authorList>
    </citation>
    <scope>NUCLEOTIDE SEQUENCE</scope>
    <source>
        <strain evidence="1">DAOM 180753</strain>
    </source>
</reference>
<dbReference type="EMBL" id="LACB01000045">
    <property type="protein sequence ID" value="KAJ9490870.1"/>
    <property type="molecule type" value="Genomic_DNA"/>
</dbReference>
<reference evidence="1" key="2">
    <citation type="journal article" date="2016" name="Fungal Biol.">
        <title>Ochratoxin A production by Penicillium thymicola.</title>
        <authorList>
            <person name="Nguyen H.D.T."/>
            <person name="McMullin D.R."/>
            <person name="Ponomareva E."/>
            <person name="Riley R."/>
            <person name="Pomraning K.R."/>
            <person name="Baker S.E."/>
            <person name="Seifert K.A."/>
        </authorList>
    </citation>
    <scope>NUCLEOTIDE SEQUENCE</scope>
    <source>
        <strain evidence="1">DAOM 180753</strain>
    </source>
</reference>
<dbReference type="Proteomes" id="UP001227192">
    <property type="component" value="Unassembled WGS sequence"/>
</dbReference>
<dbReference type="AlphaFoldDB" id="A0AAI9TP45"/>
<evidence type="ECO:0000313" key="1">
    <source>
        <dbReference type="EMBL" id="KAJ9490870.1"/>
    </source>
</evidence>
<protein>
    <submittedName>
        <fullName evidence="1">Uncharacterized protein</fullName>
    </submittedName>
</protein>
<sequence>MRGWCTPKLAAKRSANFLPYYIVSNMYSYGFEFFLLQLPSLQYNIIQTQFRFTSDSLHIHFTFNSL</sequence>
<organism evidence="1 2">
    <name type="scientific">Penicillium thymicola</name>
    <dbReference type="NCBI Taxonomy" id="293382"/>
    <lineage>
        <taxon>Eukaryota</taxon>
        <taxon>Fungi</taxon>
        <taxon>Dikarya</taxon>
        <taxon>Ascomycota</taxon>
        <taxon>Pezizomycotina</taxon>
        <taxon>Eurotiomycetes</taxon>
        <taxon>Eurotiomycetidae</taxon>
        <taxon>Eurotiales</taxon>
        <taxon>Aspergillaceae</taxon>
        <taxon>Penicillium</taxon>
    </lineage>
</organism>
<evidence type="ECO:0000313" key="2">
    <source>
        <dbReference type="Proteomes" id="UP001227192"/>
    </source>
</evidence>
<accession>A0AAI9TP45</accession>
<gene>
    <name evidence="1" type="ORF">VN97_g2369</name>
</gene>
<keyword evidence="2" id="KW-1185">Reference proteome</keyword>